<accession>A0A8C7PK69</accession>
<dbReference type="Gene3D" id="3.40.50.300">
    <property type="entry name" value="P-loop containing nucleotide triphosphate hydrolases"/>
    <property type="match status" value="1"/>
</dbReference>
<keyword evidence="9" id="KW-0965">Cell junction</keyword>
<dbReference type="GO" id="GO:0045216">
    <property type="term" value="P:cell-cell junction organization"/>
    <property type="evidence" value="ECO:0007669"/>
    <property type="project" value="TreeGrafter"/>
</dbReference>
<feature type="domain" description="Guanylate kinase-like" evidence="12">
    <location>
        <begin position="742"/>
        <end position="842"/>
    </location>
</feature>
<dbReference type="GO" id="GO:0050839">
    <property type="term" value="F:cell adhesion molecule binding"/>
    <property type="evidence" value="ECO:0007669"/>
    <property type="project" value="TreeGrafter"/>
</dbReference>
<feature type="domain" description="PDZ" evidence="13">
    <location>
        <begin position="467"/>
        <end position="532"/>
    </location>
</feature>
<feature type="region of interest" description="Disordered" evidence="11">
    <location>
        <begin position="363"/>
        <end position="430"/>
    </location>
</feature>
<dbReference type="CDD" id="cd06729">
    <property type="entry name" value="PDZ3_ZO1-like_domain"/>
    <property type="match status" value="1"/>
</dbReference>
<dbReference type="FunFam" id="2.30.42.10:FF:000009">
    <property type="entry name" value="Putative tight junction protein ZO-1"/>
    <property type="match status" value="1"/>
</dbReference>
<evidence type="ECO:0000256" key="7">
    <source>
        <dbReference type="ARBA" id="ARBA00022553"/>
    </source>
</evidence>
<dbReference type="GO" id="GO:0005923">
    <property type="term" value="C:bicellular tight junction"/>
    <property type="evidence" value="ECO:0007669"/>
    <property type="project" value="UniProtKB-SubCell"/>
</dbReference>
<dbReference type="GO" id="GO:0090557">
    <property type="term" value="P:establishment of endothelial intestinal barrier"/>
    <property type="evidence" value="ECO:0007669"/>
    <property type="project" value="TreeGrafter"/>
</dbReference>
<feature type="region of interest" description="Disordered" evidence="11">
    <location>
        <begin position="264"/>
        <end position="330"/>
    </location>
</feature>
<feature type="compositionally biased region" description="Basic and acidic residues" evidence="11">
    <location>
        <begin position="949"/>
        <end position="966"/>
    </location>
</feature>
<feature type="domain" description="PDZ" evidence="13">
    <location>
        <begin position="11"/>
        <end position="98"/>
    </location>
</feature>
<dbReference type="InterPro" id="IPR036034">
    <property type="entry name" value="PDZ_sf"/>
</dbReference>
<keyword evidence="7" id="KW-0597">Phosphoprotein</keyword>
<dbReference type="Ensembl" id="ENSOMYT00000025365.2">
    <property type="protein sequence ID" value="ENSOMYP00000023142.2"/>
    <property type="gene ID" value="ENSOMYG00000011022.2"/>
</dbReference>
<evidence type="ECO:0000259" key="12">
    <source>
        <dbReference type="PROSITE" id="PS50052"/>
    </source>
</evidence>
<dbReference type="CDD" id="cd06727">
    <property type="entry name" value="PDZ1_ZO1-like"/>
    <property type="match status" value="1"/>
</dbReference>
<dbReference type="Pfam" id="PF00595">
    <property type="entry name" value="PDZ"/>
    <property type="match status" value="3"/>
</dbReference>
<dbReference type="FunFam" id="2.30.42.10:FF:000013">
    <property type="entry name" value="Putative tight junction protein ZO-1"/>
    <property type="match status" value="1"/>
</dbReference>
<dbReference type="AlphaFoldDB" id="A0A8C7PK69"/>
<reference evidence="14" key="1">
    <citation type="submission" date="2020-07" db="EMBL/GenBank/DDBJ databases">
        <title>A long reads based de novo assembly of the rainbow trout Arlee double haploid line genome.</title>
        <authorList>
            <person name="Gao G."/>
            <person name="Palti Y."/>
        </authorList>
    </citation>
    <scope>NUCLEOTIDE SEQUENCE [LARGE SCALE GENOMIC DNA]</scope>
</reference>
<organism evidence="14 15">
    <name type="scientific">Oncorhynchus mykiss</name>
    <name type="common">Rainbow trout</name>
    <name type="synonym">Salmo gairdneri</name>
    <dbReference type="NCBI Taxonomy" id="8022"/>
    <lineage>
        <taxon>Eukaryota</taxon>
        <taxon>Metazoa</taxon>
        <taxon>Chordata</taxon>
        <taxon>Craniata</taxon>
        <taxon>Vertebrata</taxon>
        <taxon>Euteleostomi</taxon>
        <taxon>Actinopterygii</taxon>
        <taxon>Neopterygii</taxon>
        <taxon>Teleostei</taxon>
        <taxon>Protacanthopterygii</taxon>
        <taxon>Salmoniformes</taxon>
        <taxon>Salmonidae</taxon>
        <taxon>Salmoninae</taxon>
        <taxon>Oncorhynchus</taxon>
    </lineage>
</organism>
<evidence type="ECO:0000313" key="14">
    <source>
        <dbReference type="Ensembl" id="ENSOMYP00000023142.2"/>
    </source>
</evidence>
<feature type="compositionally biased region" description="Polar residues" evidence="11">
    <location>
        <begin position="1041"/>
        <end position="1051"/>
    </location>
</feature>
<evidence type="ECO:0000256" key="8">
    <source>
        <dbReference type="ARBA" id="ARBA00022737"/>
    </source>
</evidence>
<dbReference type="PANTHER" id="PTHR13865">
    <property type="entry name" value="TIGHT JUNCTION PROTEIN"/>
    <property type="match status" value="1"/>
</dbReference>
<dbReference type="InterPro" id="IPR005420">
    <property type="entry name" value="ZO-3"/>
</dbReference>
<evidence type="ECO:0000256" key="1">
    <source>
        <dbReference type="ARBA" id="ARBA00004413"/>
    </source>
</evidence>
<dbReference type="PRINTS" id="PR01597">
    <property type="entry name" value="ZONOCCLUDNS"/>
</dbReference>
<gene>
    <name evidence="14" type="primary">tjp3</name>
</gene>
<evidence type="ECO:0000256" key="5">
    <source>
        <dbReference type="ARBA" id="ARBA00022443"/>
    </source>
</evidence>
<evidence type="ECO:0000256" key="10">
    <source>
        <dbReference type="ARBA" id="ARBA00023136"/>
    </source>
</evidence>
<comment type="similarity">
    <text evidence="3">Belongs to the MAGUK family.</text>
</comment>
<feature type="region of interest" description="Disordered" evidence="11">
    <location>
        <begin position="899"/>
        <end position="979"/>
    </location>
</feature>
<dbReference type="Proteomes" id="UP000694395">
    <property type="component" value="Chromosome 5"/>
</dbReference>
<keyword evidence="4" id="KW-0796">Tight junction</keyword>
<reference evidence="14" key="2">
    <citation type="submission" date="2025-08" db="UniProtKB">
        <authorList>
            <consortium name="Ensembl"/>
        </authorList>
    </citation>
    <scope>IDENTIFICATION</scope>
</reference>
<dbReference type="SUPFAM" id="SSF50044">
    <property type="entry name" value="SH3-domain"/>
    <property type="match status" value="1"/>
</dbReference>
<dbReference type="PRINTS" id="PR01600">
    <property type="entry name" value="ZONOCCLUDNS3"/>
</dbReference>
<feature type="compositionally biased region" description="Polar residues" evidence="11">
    <location>
        <begin position="969"/>
        <end position="979"/>
    </location>
</feature>
<keyword evidence="6" id="KW-1003">Cell membrane</keyword>
<protein>
    <submittedName>
        <fullName evidence="14">Tight junction protein 3</fullName>
    </submittedName>
</protein>
<keyword evidence="8" id="KW-0677">Repeat</keyword>
<feature type="domain" description="PDZ" evidence="13">
    <location>
        <begin position="179"/>
        <end position="256"/>
    </location>
</feature>
<dbReference type="SUPFAM" id="SSF50156">
    <property type="entry name" value="PDZ domain-like"/>
    <property type="match status" value="3"/>
</dbReference>
<keyword evidence="15" id="KW-1185">Reference proteome</keyword>
<evidence type="ECO:0000256" key="2">
    <source>
        <dbReference type="ARBA" id="ARBA00004435"/>
    </source>
</evidence>
<feature type="compositionally biased region" description="Basic and acidic residues" evidence="11">
    <location>
        <begin position="374"/>
        <end position="387"/>
    </location>
</feature>
<evidence type="ECO:0000256" key="3">
    <source>
        <dbReference type="ARBA" id="ARBA00007014"/>
    </source>
</evidence>
<dbReference type="InterPro" id="IPR036028">
    <property type="entry name" value="SH3-like_dom_sf"/>
</dbReference>
<name>A0A8C7PK69_ONCMY</name>
<dbReference type="InterPro" id="IPR005417">
    <property type="entry name" value="ZO"/>
</dbReference>
<feature type="compositionally biased region" description="Polar residues" evidence="11">
    <location>
        <begin position="299"/>
        <end position="309"/>
    </location>
</feature>
<dbReference type="PROSITE" id="PS50052">
    <property type="entry name" value="GUANYLATE_KINASE_2"/>
    <property type="match status" value="1"/>
</dbReference>
<keyword evidence="10" id="KW-0472">Membrane</keyword>
<dbReference type="InterPro" id="IPR008145">
    <property type="entry name" value="GK/Ca_channel_bsu"/>
</dbReference>
<dbReference type="GO" id="GO:0005886">
    <property type="term" value="C:plasma membrane"/>
    <property type="evidence" value="ECO:0007669"/>
    <property type="project" value="UniProtKB-SubCell"/>
</dbReference>
<evidence type="ECO:0000256" key="11">
    <source>
        <dbReference type="SAM" id="MobiDB-lite"/>
    </source>
</evidence>
<feature type="region of interest" description="Disordered" evidence="11">
    <location>
        <begin position="94"/>
        <end position="156"/>
    </location>
</feature>
<dbReference type="Pfam" id="PF00625">
    <property type="entry name" value="Guanylate_kin"/>
    <property type="match status" value="1"/>
</dbReference>
<evidence type="ECO:0000313" key="15">
    <source>
        <dbReference type="Proteomes" id="UP000694395"/>
    </source>
</evidence>
<dbReference type="GO" id="GO:0150105">
    <property type="term" value="P:protein localization to cell-cell junction"/>
    <property type="evidence" value="ECO:0007669"/>
    <property type="project" value="TreeGrafter"/>
</dbReference>
<evidence type="ECO:0000256" key="4">
    <source>
        <dbReference type="ARBA" id="ARBA00022427"/>
    </source>
</evidence>
<dbReference type="GeneTree" id="ENSGT00940000160036"/>
<dbReference type="FunFam" id="3.40.50.300:FF:000110">
    <property type="entry name" value="tight junction protein ZO-1 isoform X1"/>
    <property type="match status" value="1"/>
</dbReference>
<evidence type="ECO:0000256" key="9">
    <source>
        <dbReference type="ARBA" id="ARBA00022949"/>
    </source>
</evidence>
<evidence type="ECO:0000256" key="6">
    <source>
        <dbReference type="ARBA" id="ARBA00022475"/>
    </source>
</evidence>
<dbReference type="SMART" id="SM00072">
    <property type="entry name" value="GuKc"/>
    <property type="match status" value="1"/>
</dbReference>
<feature type="compositionally biased region" description="Acidic residues" evidence="11">
    <location>
        <begin position="1054"/>
        <end position="1065"/>
    </location>
</feature>
<feature type="compositionally biased region" description="Polar residues" evidence="11">
    <location>
        <begin position="103"/>
        <end position="118"/>
    </location>
</feature>
<dbReference type="Gene3D" id="2.30.42.10">
    <property type="match status" value="3"/>
</dbReference>
<dbReference type="GO" id="GO:1905605">
    <property type="term" value="P:positive regulation of blood-brain barrier permeability"/>
    <property type="evidence" value="ECO:0007669"/>
    <property type="project" value="TreeGrafter"/>
</dbReference>
<dbReference type="GO" id="GO:0098609">
    <property type="term" value="P:cell-cell adhesion"/>
    <property type="evidence" value="ECO:0007669"/>
    <property type="project" value="TreeGrafter"/>
</dbReference>
<evidence type="ECO:0000259" key="13">
    <source>
        <dbReference type="PROSITE" id="PS50106"/>
    </source>
</evidence>
<dbReference type="SUPFAM" id="SSF52540">
    <property type="entry name" value="P-loop containing nucleoside triphosphate hydrolases"/>
    <property type="match status" value="1"/>
</dbReference>
<dbReference type="PANTHER" id="PTHR13865:SF11">
    <property type="entry name" value="TIGHT JUNCTION PROTEIN ZO-3"/>
    <property type="match status" value="1"/>
</dbReference>
<dbReference type="PROSITE" id="PS50106">
    <property type="entry name" value="PDZ"/>
    <property type="match status" value="3"/>
</dbReference>
<dbReference type="InterPro" id="IPR008144">
    <property type="entry name" value="Guanylate_kin-like_dom"/>
</dbReference>
<feature type="region of interest" description="Disordered" evidence="11">
    <location>
        <begin position="1037"/>
        <end position="1072"/>
    </location>
</feature>
<dbReference type="CDD" id="cd06728">
    <property type="entry name" value="PDZ2_ZO1-like_ds"/>
    <property type="match status" value="1"/>
</dbReference>
<dbReference type="Gene3D" id="2.30.30.40">
    <property type="entry name" value="SH3 Domains"/>
    <property type="match status" value="1"/>
</dbReference>
<dbReference type="InterPro" id="IPR001478">
    <property type="entry name" value="PDZ"/>
</dbReference>
<feature type="compositionally biased region" description="Basic and acidic residues" evidence="11">
    <location>
        <begin position="274"/>
        <end position="298"/>
    </location>
</feature>
<comment type="subcellular location">
    <subcellularLocation>
        <location evidence="2">Cell junction</location>
        <location evidence="2">Tight junction</location>
    </subcellularLocation>
    <subcellularLocation>
        <location evidence="1">Cell membrane</location>
        <topology evidence="1">Peripheral membrane protein</topology>
        <orientation evidence="1">Cytoplasmic side</orientation>
    </subcellularLocation>
</comment>
<dbReference type="InterPro" id="IPR027417">
    <property type="entry name" value="P-loop_NTPase"/>
</dbReference>
<feature type="compositionally biased region" description="Basic and acidic residues" evidence="11">
    <location>
        <begin position="121"/>
        <end position="131"/>
    </location>
</feature>
<keyword evidence="5" id="KW-0728">SH3 domain</keyword>
<proteinExistence type="inferred from homology"/>
<reference evidence="14" key="3">
    <citation type="submission" date="2025-09" db="UniProtKB">
        <authorList>
            <consortium name="Ensembl"/>
        </authorList>
    </citation>
    <scope>IDENTIFICATION</scope>
</reference>
<dbReference type="SMART" id="SM00228">
    <property type="entry name" value="PDZ"/>
    <property type="match status" value="3"/>
</dbReference>
<sequence length="1072" mass="119020">MEELMIWEQHTITLSKDSKMGFGFAISGGRDKPNPDSGGTAVMVSDVVRNGPAMGRLFVRDQIVMVNGVSMDNVYSTFTIQNLKSCGKTANITVKRPRKVQLPASTRPSRAASHSNLLDQDPPRRIRRYSDGSDQARTPDHYSARSTTSDRNGTAHALPLMSGYKRLPHQDFLDKPIKTTLLKKKLTDEYGLKLGSQIFIKHMTETGLAAKEGTLQEGDLILKINGMTTENLSLLETKHLVEKSRGKLTMMVLRDDRKFLVSIPEVDDSAPNSEEDRHSHSSSELEGEGARAKGKDNWDSSSPVRSTLSRPAAKAYPSRRGQSRDEGLNSFINIGPSHSLDHNDNNMFSLLPCFSLCAVVSESDSDRSASPPPRRGESSRVTEDHSRYRVLPDLPHPGTLSASPISIRQDPPRRVSSPVKAPPPGHNSVDGRKVLTVISISAKTEEPIYSLPPDSIPTPNLGYSSDLNTVSFVKEGSVGLRLVGGNDVGIFVGGVQPNSPAHEQGMKEGDQIMQVNGVDFGHFNREEAAMFLINIKRGEPVDIRTQNKMDIYKKILKSNLGDSFYIRTHFDNEAEGHNSLAFTRGEVFRVVDTMHRGKLGKWLAIRMGNDLHELDKGTIPNQAGAETLASMEQAQRASGGGGDRQVSGPRAEFWKLRGLRGAKKNVRRTRDDLLQLTIQGKFPAYERVLLREANFKRPIVILGPLNDVAMEKLAREMPDEYEVAEMVPRSSGADSASTVIKLDTVRRIAEKNKHPLLDITPTAVERLNYIQYHPMVLFLDPHSRKDVKVMRQRMCPNSNKSSRRLYAQALKMRRHCGHLFAARIALQPSSNVWYETLKDKIRHQQAKPVWVSEVTLEGGGEEELDALDRTHSDYLSAASDLEDTDGEAFTDGEVYTDNEDLEEPFDSSNQPRISRPTALARSSEPAAEYHSPDPSPEPLGEVPPLMHVPEPRSTRRPSDSSPHDVVTDDTPSYHSFSDSDFSAIDPAVLTTHSDEHPDFIAPNPRIFVPEPPSAELLKTDETENDVSFSSISSYRLAHHQAVQTRRTQIRGSDSSDDNDETEDFEWGPATEL</sequence>